<reference evidence="3" key="1">
    <citation type="journal article" date="2014" name="Genome Announc.">
        <title>Draft genome sequence of Weissella oryzae SG25T, isolated from fermented rice grains.</title>
        <authorList>
            <person name="Tanizawa Y."/>
            <person name="Fujisawa T."/>
            <person name="Mochizuki T."/>
            <person name="Kaminuma E."/>
            <person name="Suzuki Y."/>
            <person name="Nakamura Y."/>
            <person name="Tohno M."/>
        </authorList>
    </citation>
    <scope>NUCLEOTIDE SEQUENCE [LARGE SCALE GENOMIC DNA]</scope>
    <source>
        <strain evidence="3">DSM 25784 / JCM 18191 / LMG 30913 / SG25</strain>
    </source>
</reference>
<dbReference type="Pfam" id="PF00665">
    <property type="entry name" value="rve"/>
    <property type="match status" value="1"/>
</dbReference>
<dbReference type="InterPro" id="IPR053392">
    <property type="entry name" value="Transposase_IS30-like"/>
</dbReference>
<dbReference type="GO" id="GO:0005829">
    <property type="term" value="C:cytosol"/>
    <property type="evidence" value="ECO:0007669"/>
    <property type="project" value="TreeGrafter"/>
</dbReference>
<dbReference type="NCBIfam" id="NF033563">
    <property type="entry name" value="transpos_IS30"/>
    <property type="match status" value="1"/>
</dbReference>
<protein>
    <submittedName>
        <fullName evidence="2">IS30 family transposas</fullName>
    </submittedName>
</protein>
<dbReference type="InterPro" id="IPR001584">
    <property type="entry name" value="Integrase_cat-core"/>
</dbReference>
<keyword evidence="3" id="KW-1185">Reference proteome</keyword>
<dbReference type="InterPro" id="IPR012337">
    <property type="entry name" value="RNaseH-like_sf"/>
</dbReference>
<dbReference type="GO" id="GO:0003676">
    <property type="term" value="F:nucleic acid binding"/>
    <property type="evidence" value="ECO:0007669"/>
    <property type="project" value="InterPro"/>
</dbReference>
<proteinExistence type="predicted"/>
<dbReference type="AlphaFoldDB" id="A0A069CXV1"/>
<dbReference type="PANTHER" id="PTHR10948">
    <property type="entry name" value="TRANSPOSASE"/>
    <property type="match status" value="1"/>
</dbReference>
<dbReference type="Proteomes" id="UP000030643">
    <property type="component" value="Unassembled WGS sequence"/>
</dbReference>
<accession>A0A069CXV1</accession>
<dbReference type="eggNOG" id="COG2826">
    <property type="taxonomic scope" value="Bacteria"/>
</dbReference>
<evidence type="ECO:0000313" key="2">
    <source>
        <dbReference type="EMBL" id="GAK32088.1"/>
    </source>
</evidence>
<organism evidence="2 3">
    <name type="scientific">Weissella oryzae (strain DSM 25784 / JCM 18191 / LMG 30913 / SG25)</name>
    <dbReference type="NCBI Taxonomy" id="1329250"/>
    <lineage>
        <taxon>Bacteria</taxon>
        <taxon>Bacillati</taxon>
        <taxon>Bacillota</taxon>
        <taxon>Bacilli</taxon>
        <taxon>Lactobacillales</taxon>
        <taxon>Lactobacillaceae</taxon>
        <taxon>Weissella</taxon>
    </lineage>
</organism>
<dbReference type="InterPro" id="IPR036397">
    <property type="entry name" value="RNaseH_sf"/>
</dbReference>
<feature type="domain" description="Integrase catalytic" evidence="1">
    <location>
        <begin position="194"/>
        <end position="366"/>
    </location>
</feature>
<dbReference type="Gene3D" id="3.30.420.10">
    <property type="entry name" value="Ribonuclease H-like superfamily/Ribonuclease H"/>
    <property type="match status" value="1"/>
</dbReference>
<dbReference type="RefSeq" id="WP_242868541.1">
    <property type="nucleotide sequence ID" value="NZ_DF820516.1"/>
</dbReference>
<dbReference type="PROSITE" id="PS50994">
    <property type="entry name" value="INTEGRASE"/>
    <property type="match status" value="1"/>
</dbReference>
<dbReference type="EMBL" id="DF820516">
    <property type="protein sequence ID" value="GAK32088.1"/>
    <property type="molecule type" value="Genomic_DNA"/>
</dbReference>
<dbReference type="SUPFAM" id="SSF53098">
    <property type="entry name" value="Ribonuclease H-like"/>
    <property type="match status" value="1"/>
</dbReference>
<evidence type="ECO:0000259" key="1">
    <source>
        <dbReference type="PROSITE" id="PS50994"/>
    </source>
</evidence>
<sequence>MESKNKERKSHVRRPHVSESERVMLEYLWNVEQLSQSEISKRLNRAQSVISRELYSGNVLDFSHLSRPELLRLPIHARIKYSATRGQFNATKKSFRFGQGNKLTPELKKLIEHWINDEKWTPEEISARIEDVNVSASTIRNWANRHELDIKIKKYHTNNRNERHRQNTIREKEAEIARLRSKLRENGELVRHSIYERPETINSRSRFGHWEIDLVLPAKNRDGMWTDKSAIMTIVERKTRFLAMYKIKSKRSDDVIAGFDKFLSEYGNLVRTITADNGIEFVSWDFLEHVQKEKNIKIYYATPSSPQQRGSNEFKNRNLRKYLPKGQTFYQISQAKLNDIMDKINRKPMLQALNGRSPIELFEKEYRKLENNKRAYSKRKLISNHVDNNEIMTKDNTDILGHEN</sequence>
<dbReference type="GO" id="GO:0032196">
    <property type="term" value="P:transposition"/>
    <property type="evidence" value="ECO:0007669"/>
    <property type="project" value="TreeGrafter"/>
</dbReference>
<dbReference type="PANTHER" id="PTHR10948:SF23">
    <property type="entry name" value="TRANSPOSASE INSI FOR INSERTION SEQUENCE ELEMENT IS30A-RELATED"/>
    <property type="match status" value="1"/>
</dbReference>
<dbReference type="GO" id="GO:0004803">
    <property type="term" value="F:transposase activity"/>
    <property type="evidence" value="ECO:0007669"/>
    <property type="project" value="TreeGrafter"/>
</dbReference>
<gene>
    <name evidence="2" type="ORF">WOSG25_330020</name>
</gene>
<dbReference type="GO" id="GO:0015074">
    <property type="term" value="P:DNA integration"/>
    <property type="evidence" value="ECO:0007669"/>
    <property type="project" value="InterPro"/>
</dbReference>
<dbReference type="InterPro" id="IPR051917">
    <property type="entry name" value="Transposase-Integrase"/>
</dbReference>
<name>A0A069CXV1_WEIOS</name>
<evidence type="ECO:0000313" key="3">
    <source>
        <dbReference type="Proteomes" id="UP000030643"/>
    </source>
</evidence>